<dbReference type="SUPFAM" id="SSF82784">
    <property type="entry name" value="OsmC-like"/>
    <property type="match status" value="1"/>
</dbReference>
<dbReference type="EMBL" id="BAAAZC010000010">
    <property type="protein sequence ID" value="GAA3968147.1"/>
    <property type="molecule type" value="Genomic_DNA"/>
</dbReference>
<dbReference type="PANTHER" id="PTHR42830:SF1">
    <property type="entry name" value="OSMOTICALLY INDUCIBLE FAMILY PROTEIN"/>
    <property type="match status" value="1"/>
</dbReference>
<dbReference type="PANTHER" id="PTHR42830">
    <property type="entry name" value="OSMOTICALLY INDUCIBLE FAMILY PROTEIN"/>
    <property type="match status" value="1"/>
</dbReference>
<dbReference type="Proteomes" id="UP001500742">
    <property type="component" value="Unassembled WGS sequence"/>
</dbReference>
<dbReference type="RefSeq" id="WP_259094155.1">
    <property type="nucleotide sequence ID" value="NZ_BAAAZC010000010.1"/>
</dbReference>
<accession>A0ABP7PMM8</accession>
<dbReference type="InterPro" id="IPR052707">
    <property type="entry name" value="OsmC_Ohr_Peroxiredoxin"/>
</dbReference>
<sequence length="139" mass="14740">MKRTANAHWNGNLKEGKGEISSQSTILNQTPYSFKTRFESGIGTNPEELIAAAHAGCFTMSVSATLERAGFLANDLNTEAILDVDLTALKITGIHLSLKASLISGVSAEAFQEIAEGAKANCIVSKALNVPITLNVSYQ</sequence>
<protein>
    <submittedName>
        <fullName evidence="2">OsmC family protein</fullName>
    </submittedName>
</protein>
<comment type="caution">
    <text evidence="2">The sequence shown here is derived from an EMBL/GenBank/DDBJ whole genome shotgun (WGS) entry which is preliminary data.</text>
</comment>
<evidence type="ECO:0000313" key="2">
    <source>
        <dbReference type="EMBL" id="GAA3968147.1"/>
    </source>
</evidence>
<evidence type="ECO:0000313" key="3">
    <source>
        <dbReference type="Proteomes" id="UP001500742"/>
    </source>
</evidence>
<evidence type="ECO:0000256" key="1">
    <source>
        <dbReference type="SAM" id="MobiDB-lite"/>
    </source>
</evidence>
<name>A0ABP7PMM8_9SPHI</name>
<dbReference type="Gene3D" id="3.30.300.20">
    <property type="match status" value="1"/>
</dbReference>
<organism evidence="2 3">
    <name type="scientific">Mucilaginibacter dorajii</name>
    <dbReference type="NCBI Taxonomy" id="692994"/>
    <lineage>
        <taxon>Bacteria</taxon>
        <taxon>Pseudomonadati</taxon>
        <taxon>Bacteroidota</taxon>
        <taxon>Sphingobacteriia</taxon>
        <taxon>Sphingobacteriales</taxon>
        <taxon>Sphingobacteriaceae</taxon>
        <taxon>Mucilaginibacter</taxon>
    </lineage>
</organism>
<dbReference type="InterPro" id="IPR019904">
    <property type="entry name" value="Peroxiredoxin_OsmC"/>
</dbReference>
<dbReference type="InterPro" id="IPR015946">
    <property type="entry name" value="KH_dom-like_a/b"/>
</dbReference>
<gene>
    <name evidence="2" type="ORF">GCM10022210_16210</name>
</gene>
<feature type="region of interest" description="Disordered" evidence="1">
    <location>
        <begin position="1"/>
        <end position="22"/>
    </location>
</feature>
<dbReference type="Pfam" id="PF02566">
    <property type="entry name" value="OsmC"/>
    <property type="match status" value="1"/>
</dbReference>
<dbReference type="NCBIfam" id="TIGR03562">
    <property type="entry name" value="osmo_induc_OsmC"/>
    <property type="match status" value="1"/>
</dbReference>
<proteinExistence type="predicted"/>
<keyword evidence="3" id="KW-1185">Reference proteome</keyword>
<dbReference type="InterPro" id="IPR003718">
    <property type="entry name" value="OsmC/Ohr_fam"/>
</dbReference>
<reference evidence="3" key="1">
    <citation type="journal article" date="2019" name="Int. J. Syst. Evol. Microbiol.">
        <title>The Global Catalogue of Microorganisms (GCM) 10K type strain sequencing project: providing services to taxonomists for standard genome sequencing and annotation.</title>
        <authorList>
            <consortium name="The Broad Institute Genomics Platform"/>
            <consortium name="The Broad Institute Genome Sequencing Center for Infectious Disease"/>
            <person name="Wu L."/>
            <person name="Ma J."/>
        </authorList>
    </citation>
    <scope>NUCLEOTIDE SEQUENCE [LARGE SCALE GENOMIC DNA]</scope>
    <source>
        <strain evidence="3">JCM 16601</strain>
    </source>
</reference>
<dbReference type="InterPro" id="IPR036102">
    <property type="entry name" value="OsmC/Ohrsf"/>
</dbReference>